<sequence>MLVRSHPIITTNLNSLINSRYSYYKRGSRMVSIMASNFEPVVLSKACKRIPPSIWVETLNLVNKYKPVNLGQGFPDFPEVVPTTLKNALVATQAANAPVVNNQYTRGQGNIDLVNAIADIYSPLFGRSIDAMKEVMVTVGAYEALHCIINAVVNPGDEVILIEPYFDSYSESILAINGVPRYIPLRLKEGGTNASDFVLDKNELTGLFNEKTKAIIVNTPHNPTGKVFTREEIEFIGNLCKKYNALYISDEVYEWLVYQGSEHIRAATLPGMWERTVTVCSAGKTFSVTGWKSGWLIAPEYLISGAMRVHQGIIYTCPTPLQIALANTFKHEKLLLGTPDSYWHWLCQNMTGKRQRMFEIVKEAKMKPIMPDGGYFMLVDITGLNVDRSGYDDDTPLDKIVQQWLIKDKGLAVIPCSEFYSSEHKKEFENFIRVCFIKGDNTLDAAREIFSKLNIE</sequence>
<evidence type="ECO:0000256" key="7">
    <source>
        <dbReference type="ARBA" id="ARBA00024016"/>
    </source>
</evidence>
<dbReference type="InterPro" id="IPR051326">
    <property type="entry name" value="Kynurenine-oxoglutarate_AT"/>
</dbReference>
<dbReference type="GO" id="GO:0016212">
    <property type="term" value="F:kynurenine-oxoglutarate transaminase activity"/>
    <property type="evidence" value="ECO:0007669"/>
    <property type="project" value="UniProtKB-ARBA"/>
</dbReference>
<dbReference type="InterPro" id="IPR015424">
    <property type="entry name" value="PyrdxlP-dep_Trfase"/>
</dbReference>
<dbReference type="FunFam" id="3.90.1150.10:FF:000021">
    <property type="entry name" value="Kynurenine--oxoglutarate transaminase 3"/>
    <property type="match status" value="1"/>
</dbReference>
<dbReference type="GO" id="GO:0030170">
    <property type="term" value="F:pyridoxal phosphate binding"/>
    <property type="evidence" value="ECO:0007669"/>
    <property type="project" value="InterPro"/>
</dbReference>
<dbReference type="PANTHER" id="PTHR43807">
    <property type="entry name" value="FI04487P"/>
    <property type="match status" value="1"/>
</dbReference>
<dbReference type="GO" id="GO:0005739">
    <property type="term" value="C:mitochondrion"/>
    <property type="evidence" value="ECO:0007669"/>
    <property type="project" value="TreeGrafter"/>
</dbReference>
<dbReference type="AlphaFoldDB" id="T2MBN1"/>
<dbReference type="Pfam" id="PF00155">
    <property type="entry name" value="Aminotran_1_2"/>
    <property type="match status" value="1"/>
</dbReference>
<evidence type="ECO:0000256" key="5">
    <source>
        <dbReference type="ARBA" id="ARBA00022679"/>
    </source>
</evidence>
<evidence type="ECO:0000256" key="4">
    <source>
        <dbReference type="ARBA" id="ARBA00022576"/>
    </source>
</evidence>
<comment type="cofactor">
    <cofactor evidence="1">
        <name>pyridoxal 5'-phosphate</name>
        <dbReference type="ChEBI" id="CHEBI:597326"/>
    </cofactor>
</comment>
<dbReference type="InterPro" id="IPR004839">
    <property type="entry name" value="Aminotransferase_I/II_large"/>
</dbReference>
<keyword evidence="6" id="KW-0663">Pyridoxal phosphate</keyword>
<comment type="subunit">
    <text evidence="3">Homodimer.</text>
</comment>
<comment type="similarity">
    <text evidence="2">Belongs to the class-I pyridoxal-phosphate-dependent aminotransferase family.</text>
</comment>
<evidence type="ECO:0000313" key="9">
    <source>
        <dbReference type="EMBL" id="CDG69310.1"/>
    </source>
</evidence>
<dbReference type="SUPFAM" id="SSF53383">
    <property type="entry name" value="PLP-dependent transferases"/>
    <property type="match status" value="1"/>
</dbReference>
<dbReference type="CDD" id="cd00609">
    <property type="entry name" value="AAT_like"/>
    <property type="match status" value="1"/>
</dbReference>
<dbReference type="InterPro" id="IPR015422">
    <property type="entry name" value="PyrdxlP-dep_Trfase_small"/>
</dbReference>
<accession>T2MBN1</accession>
<reference evidence="9" key="1">
    <citation type="journal article" date="2013" name="Genome Biol. Evol.">
        <title>Punctuated emergences of genetic and phenotypic innovations in eumetazoan, bilaterian, euteleostome, and hominidae ancestors.</title>
        <authorList>
            <person name="Wenger Y."/>
            <person name="Galliot B."/>
        </authorList>
    </citation>
    <scope>NUCLEOTIDE SEQUENCE</scope>
    <source>
        <tissue evidence="9">Whole animals</tissue>
    </source>
</reference>
<comment type="pathway">
    <text evidence="7">Amino-acid degradation; L-kynurenine degradation; kynurenate from L-kynurenine: step 1/2.</text>
</comment>
<evidence type="ECO:0000256" key="6">
    <source>
        <dbReference type="ARBA" id="ARBA00022898"/>
    </source>
</evidence>
<dbReference type="FunFam" id="3.40.640.10:FF:000024">
    <property type="entry name" value="Kynurenine--oxoglutarate transaminase 3"/>
    <property type="match status" value="1"/>
</dbReference>
<dbReference type="InterPro" id="IPR015421">
    <property type="entry name" value="PyrdxlP-dep_Trfase_major"/>
</dbReference>
<dbReference type="GO" id="GO:0097053">
    <property type="term" value="P:L-kynurenine catabolic process"/>
    <property type="evidence" value="ECO:0007669"/>
    <property type="project" value="UniProtKB-UniPathway"/>
</dbReference>
<protein>
    <submittedName>
        <fullName evidence="9">Kynurenine--oxoglutarate transaminase 3</fullName>
    </submittedName>
</protein>
<evidence type="ECO:0000256" key="2">
    <source>
        <dbReference type="ARBA" id="ARBA00007441"/>
    </source>
</evidence>
<dbReference type="PANTHER" id="PTHR43807:SF20">
    <property type="entry name" value="FI04487P"/>
    <property type="match status" value="1"/>
</dbReference>
<proteinExistence type="evidence at transcript level"/>
<dbReference type="Gene3D" id="3.90.1150.10">
    <property type="entry name" value="Aspartate Aminotransferase, domain 1"/>
    <property type="match status" value="1"/>
</dbReference>
<evidence type="ECO:0000256" key="3">
    <source>
        <dbReference type="ARBA" id="ARBA00011738"/>
    </source>
</evidence>
<feature type="domain" description="Aminotransferase class I/classII large" evidence="8">
    <location>
        <begin position="67"/>
        <end position="437"/>
    </location>
</feature>
<dbReference type="EMBL" id="HAAD01003078">
    <property type="protein sequence ID" value="CDG69310.1"/>
    <property type="molecule type" value="mRNA"/>
</dbReference>
<gene>
    <name evidence="9" type="primary">CCBL2</name>
</gene>
<evidence type="ECO:0000259" key="8">
    <source>
        <dbReference type="Pfam" id="PF00155"/>
    </source>
</evidence>
<keyword evidence="5" id="KW-0808">Transferase</keyword>
<organism evidence="9">
    <name type="scientific">Hydra vulgaris</name>
    <name type="common">Hydra</name>
    <name type="synonym">Hydra attenuata</name>
    <dbReference type="NCBI Taxonomy" id="6087"/>
    <lineage>
        <taxon>Eukaryota</taxon>
        <taxon>Metazoa</taxon>
        <taxon>Cnidaria</taxon>
        <taxon>Hydrozoa</taxon>
        <taxon>Hydroidolina</taxon>
        <taxon>Anthoathecata</taxon>
        <taxon>Aplanulata</taxon>
        <taxon>Hydridae</taxon>
        <taxon>Hydra</taxon>
    </lineage>
</organism>
<keyword evidence="4" id="KW-0032">Aminotransferase</keyword>
<dbReference type="Gene3D" id="3.40.640.10">
    <property type="entry name" value="Type I PLP-dependent aspartate aminotransferase-like (Major domain)"/>
    <property type="match status" value="1"/>
</dbReference>
<evidence type="ECO:0000256" key="1">
    <source>
        <dbReference type="ARBA" id="ARBA00001933"/>
    </source>
</evidence>
<dbReference type="OrthoDB" id="2414662at2759"/>
<name>T2MBN1_HYDVU</name>
<dbReference type="UniPathway" id="UPA00334">
    <property type="reaction ID" value="UER00726"/>
</dbReference>